<protein>
    <submittedName>
        <fullName evidence="3">YdcF family protein</fullName>
    </submittedName>
</protein>
<dbReference type="OrthoDB" id="9782395at2"/>
<proteinExistence type="predicted"/>
<dbReference type="EMBL" id="QSLN01000002">
    <property type="protein sequence ID" value="RDV84220.1"/>
    <property type="molecule type" value="Genomic_DNA"/>
</dbReference>
<dbReference type="InterPro" id="IPR014729">
    <property type="entry name" value="Rossmann-like_a/b/a_fold"/>
</dbReference>
<reference evidence="3 4" key="1">
    <citation type="submission" date="2018-08" db="EMBL/GenBank/DDBJ databases">
        <title>Form III RuBisCO-mediated autotrophy in Thermodesulfobium bacteria.</title>
        <authorList>
            <person name="Toshchakov S.V."/>
            <person name="Kublanov I.V."/>
            <person name="Frolov E."/>
            <person name="Bonch-Osmolovskaya E.A."/>
            <person name="Tourova T.P."/>
            <person name="Chernych N.A."/>
            <person name="Lebedinsky A.V."/>
        </authorList>
    </citation>
    <scope>NUCLEOTIDE SEQUENCE [LARGE SCALE GENOMIC DNA]</scope>
    <source>
        <strain evidence="3 4">SR</strain>
    </source>
</reference>
<evidence type="ECO:0000259" key="2">
    <source>
        <dbReference type="Pfam" id="PF02698"/>
    </source>
</evidence>
<dbReference type="GO" id="GO:0005886">
    <property type="term" value="C:plasma membrane"/>
    <property type="evidence" value="ECO:0007669"/>
    <property type="project" value="TreeGrafter"/>
</dbReference>
<dbReference type="Pfam" id="PF02698">
    <property type="entry name" value="DUF218"/>
    <property type="match status" value="1"/>
</dbReference>
<dbReference type="Gene3D" id="3.40.50.620">
    <property type="entry name" value="HUPs"/>
    <property type="match status" value="1"/>
</dbReference>
<sequence>MVELLGKDATKFRVAVVRVAAVLALLLLLLLSLLAGLYCYTERFGRLAQPQPADAIIVLGAAVWPQGPSPAFQERLLLAAELYRQGYAPVIIVTGGVGEYNPTPEGEAGKNFLLARGIPASALYAETASRNTRENLLGARSIMRAHGWRRAIIVTHDFHLWRALREAEAMGIEASGAGVKETVLVRPPLVLREALANLVSLLSGLHRADSLPSPAERLGQKDQLALLGAASLS</sequence>
<dbReference type="InterPro" id="IPR051599">
    <property type="entry name" value="Cell_Envelope_Assoc"/>
</dbReference>
<dbReference type="PANTHER" id="PTHR30336:SF20">
    <property type="entry name" value="DUF218 DOMAIN-CONTAINING PROTEIN"/>
    <property type="match status" value="1"/>
</dbReference>
<comment type="caution">
    <text evidence="3">The sequence shown here is derived from an EMBL/GenBank/DDBJ whole genome shotgun (WGS) entry which is preliminary data.</text>
</comment>
<dbReference type="InterPro" id="IPR003848">
    <property type="entry name" value="DUF218"/>
</dbReference>
<evidence type="ECO:0000313" key="3">
    <source>
        <dbReference type="EMBL" id="RDV84220.1"/>
    </source>
</evidence>
<evidence type="ECO:0000256" key="1">
    <source>
        <dbReference type="SAM" id="Phobius"/>
    </source>
</evidence>
<evidence type="ECO:0000313" key="4">
    <source>
        <dbReference type="Proteomes" id="UP000256329"/>
    </source>
</evidence>
<keyword evidence="1" id="KW-1133">Transmembrane helix</keyword>
<dbReference type="AlphaFoldDB" id="A0A3D8P4R1"/>
<keyword evidence="1" id="KW-0812">Transmembrane</keyword>
<keyword evidence="1" id="KW-0472">Membrane</keyword>
<accession>A0A3D8P4R1</accession>
<organism evidence="3 4">
    <name type="scientific">Ammonifex thiophilus</name>
    <dbReference type="NCBI Taxonomy" id="444093"/>
    <lineage>
        <taxon>Bacteria</taxon>
        <taxon>Bacillati</taxon>
        <taxon>Bacillota</taxon>
        <taxon>Clostridia</taxon>
        <taxon>Thermoanaerobacterales</taxon>
        <taxon>Thermoanaerobacteraceae</taxon>
        <taxon>Ammonifex</taxon>
    </lineage>
</organism>
<gene>
    <name evidence="3" type="ORF">DXX99_02620</name>
</gene>
<feature type="transmembrane region" description="Helical" evidence="1">
    <location>
        <begin position="20"/>
        <end position="40"/>
    </location>
</feature>
<keyword evidence="4" id="KW-1185">Reference proteome</keyword>
<feature type="domain" description="DUF218" evidence="2">
    <location>
        <begin position="54"/>
        <end position="195"/>
    </location>
</feature>
<dbReference type="CDD" id="cd06259">
    <property type="entry name" value="YdcF-like"/>
    <property type="match status" value="1"/>
</dbReference>
<dbReference type="PANTHER" id="PTHR30336">
    <property type="entry name" value="INNER MEMBRANE PROTEIN, PROBABLE PERMEASE"/>
    <property type="match status" value="1"/>
</dbReference>
<dbReference type="Proteomes" id="UP000256329">
    <property type="component" value="Unassembled WGS sequence"/>
</dbReference>
<name>A0A3D8P4R1_9THEO</name>